<name>A0A2N8TYE4_9ACTN</name>
<proteinExistence type="predicted"/>
<accession>A0A2N8TYE4</accession>
<dbReference type="AlphaFoldDB" id="A0A2N8TYE4"/>
<dbReference type="Proteomes" id="UP000235943">
    <property type="component" value="Unassembled WGS sequence"/>
</dbReference>
<evidence type="ECO:0000313" key="1">
    <source>
        <dbReference type="EMBL" id="PNG24014.1"/>
    </source>
</evidence>
<comment type="caution">
    <text evidence="1">The sequence shown here is derived from an EMBL/GenBank/DDBJ whole genome shotgun (WGS) entry which is preliminary data.</text>
</comment>
<dbReference type="OrthoDB" id="8421706at2"/>
<evidence type="ECO:0000313" key="2">
    <source>
        <dbReference type="Proteomes" id="UP000235943"/>
    </source>
</evidence>
<protein>
    <recommendedName>
        <fullName evidence="3">Arsenate reductase</fullName>
    </recommendedName>
</protein>
<reference evidence="1 2" key="1">
    <citation type="submission" date="2018-01" db="EMBL/GenBank/DDBJ databases">
        <title>Draft genome sequence of Streptomyces sp. 13K301.</title>
        <authorList>
            <person name="Sahin N."/>
            <person name="Saygin H."/>
            <person name="Ay H."/>
        </authorList>
    </citation>
    <scope>NUCLEOTIDE SEQUENCE [LARGE SCALE GENOMIC DNA]</scope>
    <source>
        <strain evidence="1 2">13K301</strain>
    </source>
</reference>
<keyword evidence="2" id="KW-1185">Reference proteome</keyword>
<dbReference type="EMBL" id="POUC01000003">
    <property type="protein sequence ID" value="PNG24014.1"/>
    <property type="molecule type" value="Genomic_DNA"/>
</dbReference>
<organism evidence="1 2">
    <name type="scientific">Streptomyces cahuitamycinicus</name>
    <dbReference type="NCBI Taxonomy" id="2070367"/>
    <lineage>
        <taxon>Bacteria</taxon>
        <taxon>Bacillati</taxon>
        <taxon>Actinomycetota</taxon>
        <taxon>Actinomycetes</taxon>
        <taxon>Kitasatosporales</taxon>
        <taxon>Streptomycetaceae</taxon>
        <taxon>Streptomyces</taxon>
    </lineage>
</organism>
<gene>
    <name evidence="1" type="ORF">C1J00_00985</name>
</gene>
<evidence type="ECO:0008006" key="3">
    <source>
        <dbReference type="Google" id="ProtNLM"/>
    </source>
</evidence>
<sequence length="117" mass="12835">MTGVVTMTTWVPRSCTLPTTEQPLRVAEFDALFAERLAGSSLPDRLRLELVLTGGEGVEERVRDLVARESGCCSFFTFTVTPGPEQIRLHVEVDGAHETVLDALHERAATAARRDVP</sequence>